<accession>A0A392U5U9</accession>
<dbReference type="EMBL" id="LXQA010726394">
    <property type="protein sequence ID" value="MCI67900.1"/>
    <property type="molecule type" value="Genomic_DNA"/>
</dbReference>
<dbReference type="AlphaFoldDB" id="A0A392U5U9"/>
<comment type="caution">
    <text evidence="1">The sequence shown here is derived from an EMBL/GenBank/DDBJ whole genome shotgun (WGS) entry which is preliminary data.</text>
</comment>
<dbReference type="Proteomes" id="UP000265520">
    <property type="component" value="Unassembled WGS sequence"/>
</dbReference>
<evidence type="ECO:0000313" key="2">
    <source>
        <dbReference type="Proteomes" id="UP000265520"/>
    </source>
</evidence>
<evidence type="ECO:0000313" key="1">
    <source>
        <dbReference type="EMBL" id="MCI67900.1"/>
    </source>
</evidence>
<feature type="non-terminal residue" evidence="1">
    <location>
        <position position="1"/>
    </location>
</feature>
<organism evidence="1 2">
    <name type="scientific">Trifolium medium</name>
    <dbReference type="NCBI Taxonomy" id="97028"/>
    <lineage>
        <taxon>Eukaryota</taxon>
        <taxon>Viridiplantae</taxon>
        <taxon>Streptophyta</taxon>
        <taxon>Embryophyta</taxon>
        <taxon>Tracheophyta</taxon>
        <taxon>Spermatophyta</taxon>
        <taxon>Magnoliopsida</taxon>
        <taxon>eudicotyledons</taxon>
        <taxon>Gunneridae</taxon>
        <taxon>Pentapetalae</taxon>
        <taxon>rosids</taxon>
        <taxon>fabids</taxon>
        <taxon>Fabales</taxon>
        <taxon>Fabaceae</taxon>
        <taxon>Papilionoideae</taxon>
        <taxon>50 kb inversion clade</taxon>
        <taxon>NPAAA clade</taxon>
        <taxon>Hologalegina</taxon>
        <taxon>IRL clade</taxon>
        <taxon>Trifolieae</taxon>
        <taxon>Trifolium</taxon>
    </lineage>
</organism>
<protein>
    <submittedName>
        <fullName evidence="1">Uncharacterized protein</fullName>
    </submittedName>
</protein>
<keyword evidence="2" id="KW-1185">Reference proteome</keyword>
<proteinExistence type="predicted"/>
<name>A0A392U5U9_9FABA</name>
<sequence>VMAQRTLADAMELMANAMAKRLSVGLLTG</sequence>
<reference evidence="1 2" key="1">
    <citation type="journal article" date="2018" name="Front. Plant Sci.">
        <title>Red Clover (Trifolium pratense) and Zigzag Clover (T. medium) - A Picture of Genomic Similarities and Differences.</title>
        <authorList>
            <person name="Dluhosova J."/>
            <person name="Istvanek J."/>
            <person name="Nedelnik J."/>
            <person name="Repkova J."/>
        </authorList>
    </citation>
    <scope>NUCLEOTIDE SEQUENCE [LARGE SCALE GENOMIC DNA]</scope>
    <source>
        <strain evidence="2">cv. 10/8</strain>
        <tissue evidence="1">Leaf</tissue>
    </source>
</reference>